<accession>A0A2H4S8K6</accession>
<feature type="region of interest" description="Disordered" evidence="1">
    <location>
        <begin position="88"/>
        <end position="129"/>
    </location>
</feature>
<protein>
    <submittedName>
        <fullName evidence="2">Uncharacterized protein</fullName>
    </submittedName>
</protein>
<dbReference type="OrthoDB" id="4736382at2759"/>
<dbReference type="VEuPathDB" id="FungiDB:CCM_05452"/>
<reference evidence="2 3" key="1">
    <citation type="journal article" date="2017" name="BMC Genomics">
        <title>Chromosome level assembly and secondary metabolite potential of the parasitic fungus Cordyceps militaris.</title>
        <authorList>
            <person name="Kramer G.J."/>
            <person name="Nodwell J.R."/>
        </authorList>
    </citation>
    <scope>NUCLEOTIDE SEQUENCE [LARGE SCALE GENOMIC DNA]</scope>
    <source>
        <strain evidence="2 3">ATCC 34164</strain>
    </source>
</reference>
<feature type="compositionally biased region" description="Low complexity" evidence="1">
    <location>
        <begin position="149"/>
        <end position="161"/>
    </location>
</feature>
<sequence length="513" mass="57432">MPCTAQYTPNEIFWILKQWFDFRIRDHAVICMVFETTFGRELKRNQLRYVVGKYGKDADYGCPVYTGEPILKINRCSEEIERLSEIPATARVQPRTNQEQDANNMSNERMEITDNAEQEPNSESSAMEETMPCITVRLSPITDQNSRQPAAAPVPAVPTAPRARRGHRGVNKLRTALSWQQANAEVQAHQQVGAQVQVYQPFEQQMQQMQQRQQMHQMQQMQQMQHLHHLQQNQLMAVPQNPTNQIPVFWPQANHHASTNNVQFSRQMCQARGLIQPETVLRGQPARMTSAYSGQHDPFAEFPQQFPYESQSRGLVSQPWLHGHVQQLPGTGFAALDVALESPEVVVAAHQQSLWGATEQEAPELTVTVEAEVTQQEREAESEEPTGELPASFPPSPGALQQDLPLSREEELAIFGYPQDPLTDGEVELLGDYADHGVADLDAGANNGIEAAAAEPDMSQVHEELASTAAPLSFEEYFESLDQTLPADIDFDNLELLVVTPSSNVDESAFRGT</sequence>
<name>A0A2H4S8K6_CORMI</name>
<dbReference type="EMBL" id="CP023322">
    <property type="protein sequence ID" value="ATY59437.1"/>
    <property type="molecule type" value="Genomic_DNA"/>
</dbReference>
<feature type="region of interest" description="Disordered" evidence="1">
    <location>
        <begin position="373"/>
        <end position="402"/>
    </location>
</feature>
<feature type="region of interest" description="Disordered" evidence="1">
    <location>
        <begin position="143"/>
        <end position="168"/>
    </location>
</feature>
<dbReference type="Proteomes" id="UP000323067">
    <property type="component" value="Chromosome iv"/>
</dbReference>
<evidence type="ECO:0000313" key="2">
    <source>
        <dbReference type="EMBL" id="ATY59437.1"/>
    </source>
</evidence>
<proteinExistence type="predicted"/>
<dbReference type="VEuPathDB" id="FungiDB:A9K55_002812"/>
<organism evidence="2 3">
    <name type="scientific">Cordyceps militaris</name>
    <name type="common">Caterpillar fungus</name>
    <name type="synonym">Clavaria militaris</name>
    <dbReference type="NCBI Taxonomy" id="73501"/>
    <lineage>
        <taxon>Eukaryota</taxon>
        <taxon>Fungi</taxon>
        <taxon>Dikarya</taxon>
        <taxon>Ascomycota</taxon>
        <taxon>Pezizomycotina</taxon>
        <taxon>Sordariomycetes</taxon>
        <taxon>Hypocreomycetidae</taxon>
        <taxon>Hypocreales</taxon>
        <taxon>Cordycipitaceae</taxon>
        <taxon>Cordyceps</taxon>
    </lineage>
</organism>
<feature type="compositionally biased region" description="Polar residues" evidence="1">
    <location>
        <begin position="118"/>
        <end position="127"/>
    </location>
</feature>
<gene>
    <name evidence="2" type="ORF">A9K55_002812</name>
</gene>
<feature type="compositionally biased region" description="Polar residues" evidence="1">
    <location>
        <begin position="94"/>
        <end position="107"/>
    </location>
</feature>
<evidence type="ECO:0000313" key="3">
    <source>
        <dbReference type="Proteomes" id="UP000323067"/>
    </source>
</evidence>
<dbReference type="AlphaFoldDB" id="A0A2H4S8K6"/>
<evidence type="ECO:0000256" key="1">
    <source>
        <dbReference type="SAM" id="MobiDB-lite"/>
    </source>
</evidence>